<dbReference type="EMBL" id="HBEY01033182">
    <property type="protein sequence ID" value="CAD8612454.1"/>
    <property type="molecule type" value="Transcribed_RNA"/>
</dbReference>
<protein>
    <submittedName>
        <fullName evidence="2">Uncharacterized protein</fullName>
    </submittedName>
</protein>
<organism evidence="2">
    <name type="scientific">Coccolithus braarudii</name>
    <dbReference type="NCBI Taxonomy" id="221442"/>
    <lineage>
        <taxon>Eukaryota</taxon>
        <taxon>Haptista</taxon>
        <taxon>Haptophyta</taxon>
        <taxon>Prymnesiophyceae</taxon>
        <taxon>Coccolithales</taxon>
        <taxon>Coccolithaceae</taxon>
        <taxon>Coccolithus</taxon>
    </lineage>
</organism>
<feature type="region of interest" description="Disordered" evidence="1">
    <location>
        <begin position="1"/>
        <end position="86"/>
    </location>
</feature>
<feature type="compositionally biased region" description="Acidic residues" evidence="1">
    <location>
        <begin position="69"/>
        <end position="78"/>
    </location>
</feature>
<name>A0A7S0LGW6_9EUKA</name>
<evidence type="ECO:0000313" key="2">
    <source>
        <dbReference type="EMBL" id="CAD8612454.1"/>
    </source>
</evidence>
<accession>A0A7S0LGW6</accession>
<reference evidence="2" key="1">
    <citation type="submission" date="2021-01" db="EMBL/GenBank/DDBJ databases">
        <authorList>
            <person name="Corre E."/>
            <person name="Pelletier E."/>
            <person name="Niang G."/>
            <person name="Scheremetjew M."/>
            <person name="Finn R."/>
            <person name="Kale V."/>
            <person name="Holt S."/>
            <person name="Cochrane G."/>
            <person name="Meng A."/>
            <person name="Brown T."/>
            <person name="Cohen L."/>
        </authorList>
    </citation>
    <scope>NUCLEOTIDE SEQUENCE</scope>
    <source>
        <strain evidence="2">PLY182g</strain>
    </source>
</reference>
<evidence type="ECO:0000256" key="1">
    <source>
        <dbReference type="SAM" id="MobiDB-lite"/>
    </source>
</evidence>
<gene>
    <name evidence="2" type="ORF">CPEL01642_LOCUS15834</name>
</gene>
<sequence length="254" mass="27176">MLQFSDDSGVDDDLSSPSLEVLEPQGGSRAYAKSGGHSGGRCSGVKTAAAGPQSKKRRPTETPAPRHDEDDEDDEDDVSQTPSGGELDVMLASFAQIIQQQKSKSAKKGASEKKKIVTEYKAAIKTIEEEFTADLGKQGGELMHEVQRMVKAIAAEHEKQDKEDAAFNQELAAFGRDAAAFEKRIKAEVKNVGASKGAAEGACDKLVDAHATYARALVEKTMVESRRIRAKKLTVEPIITTLAAAVAEMEGGDK</sequence>
<proteinExistence type="predicted"/>
<dbReference type="AlphaFoldDB" id="A0A7S0LGW6"/>